<reference evidence="8 9" key="1">
    <citation type="submission" date="2023-01" db="EMBL/GenBank/DDBJ databases">
        <title>Novel diversity within Roseofilum (Cyanobacteria; Desertifilaceae) from marine benthic mats with descriptions of four novel species.</title>
        <authorList>
            <person name="Wang Y."/>
            <person name="Berthold D.E."/>
            <person name="Hu J."/>
            <person name="Lefler F.W."/>
            <person name="Laughinghouse H.D. IV."/>
        </authorList>
    </citation>
    <scope>NUCLEOTIDE SEQUENCE [LARGE SCALE GENOMIC DNA]</scope>
    <source>
        <strain evidence="8 9">BLCC-M143</strain>
    </source>
</reference>
<feature type="transmembrane region" description="Helical" evidence="5">
    <location>
        <begin position="280"/>
        <end position="301"/>
    </location>
</feature>
<feature type="transmembrane region" description="Helical" evidence="5">
    <location>
        <begin position="206"/>
        <end position="225"/>
    </location>
</feature>
<keyword evidence="6" id="KW-1003">Cell membrane</keyword>
<comment type="function">
    <text evidence="6">Part of the binding-protein-dependent transport system for phosphate; probably responsible for the translocation of the substrate across the membrane.</text>
</comment>
<evidence type="ECO:0000313" key="9">
    <source>
        <dbReference type="Proteomes" id="UP001232992"/>
    </source>
</evidence>
<keyword evidence="3 5" id="KW-1133">Transmembrane helix</keyword>
<proteinExistence type="inferred from homology"/>
<feature type="transmembrane region" description="Helical" evidence="5">
    <location>
        <begin position="129"/>
        <end position="153"/>
    </location>
</feature>
<feature type="transmembrane region" description="Helical" evidence="5">
    <location>
        <begin position="82"/>
        <end position="109"/>
    </location>
</feature>
<dbReference type="Gene3D" id="1.10.3720.10">
    <property type="entry name" value="MetI-like"/>
    <property type="match status" value="1"/>
</dbReference>
<dbReference type="Proteomes" id="UP001232992">
    <property type="component" value="Unassembled WGS sequence"/>
</dbReference>
<evidence type="ECO:0000256" key="4">
    <source>
        <dbReference type="ARBA" id="ARBA00023136"/>
    </source>
</evidence>
<sequence length="309" mass="33401">MSDRPNSLFTSTTYTPNKTRIIRERIIESILLLAACSSVATTFAILFLLTKESFSFFREVSIIEFLTATEWTPLFDDATYGILPLLSGTLVTAGIAMTVAVPMGTIAAIYLSEFAPPRLREVVKPCLELLAAIPTVVYGYFALLFVTPLLQIVLPELPIFNMLSAGLVMGLMITPFISSISEDAMRAVPVGLREGSYAMGTTRLQTALRVVFPAAISGISSSYILGASRAVGETMIVTVAAGIQPTLTLNPLAEGATITAYIVSISMGDLPHGTLEYQTIFAAGLTLVLMTLCLNIIGHFLSKYYREIY</sequence>
<keyword evidence="2 5" id="KW-0812">Transmembrane</keyword>
<dbReference type="RefSeq" id="WP_283757476.1">
    <property type="nucleotide sequence ID" value="NZ_JAQOSQ010000004.1"/>
</dbReference>
<keyword evidence="4 5" id="KW-0472">Membrane</keyword>
<gene>
    <name evidence="8" type="primary">pstC</name>
    <name evidence="8" type="ORF">PMH09_06405</name>
</gene>
<name>A0ABT7BWD0_9CYAN</name>
<dbReference type="InterPro" id="IPR035906">
    <property type="entry name" value="MetI-like_sf"/>
</dbReference>
<evidence type="ECO:0000256" key="5">
    <source>
        <dbReference type="RuleBase" id="RU363032"/>
    </source>
</evidence>
<evidence type="ECO:0000256" key="1">
    <source>
        <dbReference type="ARBA" id="ARBA00004141"/>
    </source>
</evidence>
<feature type="transmembrane region" description="Helical" evidence="5">
    <location>
        <begin position="159"/>
        <end position="177"/>
    </location>
</feature>
<keyword evidence="5" id="KW-0813">Transport</keyword>
<evidence type="ECO:0000256" key="3">
    <source>
        <dbReference type="ARBA" id="ARBA00022989"/>
    </source>
</evidence>
<keyword evidence="6" id="KW-0592">Phosphate transport</keyword>
<evidence type="ECO:0000259" key="7">
    <source>
        <dbReference type="PROSITE" id="PS50928"/>
    </source>
</evidence>
<dbReference type="PROSITE" id="PS50928">
    <property type="entry name" value="ABC_TM1"/>
    <property type="match status" value="1"/>
</dbReference>
<feature type="domain" description="ABC transmembrane type-1" evidence="7">
    <location>
        <begin position="86"/>
        <end position="298"/>
    </location>
</feature>
<organism evidence="8 9">
    <name type="scientific">Roseofilum casamattae BLCC-M143</name>
    <dbReference type="NCBI Taxonomy" id="3022442"/>
    <lineage>
        <taxon>Bacteria</taxon>
        <taxon>Bacillati</taxon>
        <taxon>Cyanobacteriota</taxon>
        <taxon>Cyanophyceae</taxon>
        <taxon>Desertifilales</taxon>
        <taxon>Desertifilaceae</taxon>
        <taxon>Roseofilum</taxon>
        <taxon>Roseofilum casamattae</taxon>
    </lineage>
</organism>
<comment type="similarity">
    <text evidence="6">Belongs to the binding-protein-dependent transport system permease family. CysTW subfamily.</text>
</comment>
<comment type="caution">
    <text evidence="8">The sequence shown here is derived from an EMBL/GenBank/DDBJ whole genome shotgun (WGS) entry which is preliminary data.</text>
</comment>
<dbReference type="SUPFAM" id="SSF161098">
    <property type="entry name" value="MetI-like"/>
    <property type="match status" value="1"/>
</dbReference>
<comment type="subcellular location">
    <subcellularLocation>
        <location evidence="5">Cell membrane</location>
        <topology evidence="5">Multi-pass membrane protein</topology>
    </subcellularLocation>
    <subcellularLocation>
        <location evidence="1">Membrane</location>
        <topology evidence="1">Multi-pass membrane protein</topology>
    </subcellularLocation>
</comment>
<feature type="transmembrane region" description="Helical" evidence="5">
    <location>
        <begin position="30"/>
        <end position="49"/>
    </location>
</feature>
<dbReference type="PANTHER" id="PTHR42727:SF1">
    <property type="entry name" value="PHOSPHATE TRANSPORT SYSTEM PERMEASE"/>
    <property type="match status" value="1"/>
</dbReference>
<protein>
    <recommendedName>
        <fullName evidence="6">Phosphate transport system permease protein</fullName>
    </recommendedName>
</protein>
<dbReference type="CDD" id="cd06261">
    <property type="entry name" value="TM_PBP2"/>
    <property type="match status" value="1"/>
</dbReference>
<evidence type="ECO:0000256" key="6">
    <source>
        <dbReference type="RuleBase" id="RU363054"/>
    </source>
</evidence>
<evidence type="ECO:0000256" key="2">
    <source>
        <dbReference type="ARBA" id="ARBA00022692"/>
    </source>
</evidence>
<evidence type="ECO:0000313" key="8">
    <source>
        <dbReference type="EMBL" id="MDJ1182824.1"/>
    </source>
</evidence>
<dbReference type="EMBL" id="JAQOSQ010000004">
    <property type="protein sequence ID" value="MDJ1182824.1"/>
    <property type="molecule type" value="Genomic_DNA"/>
</dbReference>
<dbReference type="PANTHER" id="PTHR42727">
    <property type="entry name" value="PHOSPHATE TRANSPORT SYSTEM PERMEASE PROTEIN"/>
    <property type="match status" value="1"/>
</dbReference>
<dbReference type="Pfam" id="PF00528">
    <property type="entry name" value="BPD_transp_1"/>
    <property type="match status" value="1"/>
</dbReference>
<dbReference type="NCBIfam" id="TIGR02138">
    <property type="entry name" value="phosphate_pstC"/>
    <property type="match status" value="1"/>
</dbReference>
<dbReference type="InterPro" id="IPR000515">
    <property type="entry name" value="MetI-like"/>
</dbReference>
<dbReference type="InterPro" id="IPR011864">
    <property type="entry name" value="Phosphate_PstC"/>
</dbReference>
<keyword evidence="9" id="KW-1185">Reference proteome</keyword>
<accession>A0ABT7BWD0</accession>